<dbReference type="SUPFAM" id="SSF48264">
    <property type="entry name" value="Cytochrome P450"/>
    <property type="match status" value="1"/>
</dbReference>
<dbReference type="InterPro" id="IPR050121">
    <property type="entry name" value="Cytochrome_P450_monoxygenase"/>
</dbReference>
<dbReference type="PROSITE" id="PS00086">
    <property type="entry name" value="CYTOCHROME_P450"/>
    <property type="match status" value="1"/>
</dbReference>
<comment type="cofactor">
    <cofactor evidence="1 6">
        <name>heme</name>
        <dbReference type="ChEBI" id="CHEBI:30413"/>
    </cofactor>
</comment>
<comment type="similarity">
    <text evidence="2 7">Belongs to the cytochrome P450 family.</text>
</comment>
<evidence type="ECO:0000256" key="3">
    <source>
        <dbReference type="ARBA" id="ARBA00022617"/>
    </source>
</evidence>
<dbReference type="PANTHER" id="PTHR24305">
    <property type="entry name" value="CYTOCHROME P450"/>
    <property type="match status" value="1"/>
</dbReference>
<dbReference type="InterPro" id="IPR001128">
    <property type="entry name" value="Cyt_P450"/>
</dbReference>
<dbReference type="InterPro" id="IPR002401">
    <property type="entry name" value="Cyt_P450_E_grp-I"/>
</dbReference>
<feature type="binding site" description="axial binding residue" evidence="6">
    <location>
        <position position="518"/>
    </location>
    <ligand>
        <name>heme</name>
        <dbReference type="ChEBI" id="CHEBI:30413"/>
    </ligand>
    <ligandPart>
        <name>Fe</name>
        <dbReference type="ChEBI" id="CHEBI:18248"/>
    </ligandPart>
</feature>
<evidence type="ECO:0000256" key="5">
    <source>
        <dbReference type="ARBA" id="ARBA00023004"/>
    </source>
</evidence>
<keyword evidence="7 8" id="KW-0503">Monooxygenase</keyword>
<organism evidence="8 9">
    <name type="scientific">Colletotrichum tofieldiae</name>
    <dbReference type="NCBI Taxonomy" id="708197"/>
    <lineage>
        <taxon>Eukaryota</taxon>
        <taxon>Fungi</taxon>
        <taxon>Dikarya</taxon>
        <taxon>Ascomycota</taxon>
        <taxon>Pezizomycotina</taxon>
        <taxon>Sordariomycetes</taxon>
        <taxon>Hypocreomycetidae</taxon>
        <taxon>Glomerellales</taxon>
        <taxon>Glomerellaceae</taxon>
        <taxon>Colletotrichum</taxon>
        <taxon>Colletotrichum spaethianum species complex</taxon>
    </lineage>
</organism>
<sequence length="573" mass="64734">MGAILSSPAVQLGVGAVLLLAFVAYRALLPKPLKGIPYNKDAAGKLLGDVPEMMSYVKETTRIFDWLTNQCVRHKSPIVQAFVKPGGRPWVVLTDPYETQDILQRRTKEFDRSGFMIDLISGILPEQSIQFTSPDPRFKKNRALINHLMAPSFILNVSSPEAYKAALTMIDLWKLKCDLAQGRPFAAHNDLTSLALDNIFASTFGLEEKDSNTIQRIKTLRQWKPDAQEKHDIDTLVPFPEHSDVPEIFDAILTLCHSLGDLQFSPVPQLSSWWLCRKPHMVKATAVKDNFLQDQIGKYISLIEQGDNKPRSALHSVLLRERDVAKKEERPPAYRRRGIRDEFLGFMMAGHDTTAGVVLWAVKFFADYPEAQDRLRADLRAAMPDAVKEKRTPTYEEIIALHIPFLDAWIEEVLRFAMSVAFTVRRAQVDTTVLGKTIPKGTDVWMIGTGPGYLEPIIPVDDSLRSLPGKKPHTGLWDDEDIGAFRPERWLKKDENGQEVFDGAAGPTLAFSLGPRACFGRKLAMSTLKLMFVLKVWHFKFLKCPESMSRPTALQSFAREPVDCYVRLEKVEF</sequence>
<evidence type="ECO:0000256" key="2">
    <source>
        <dbReference type="ARBA" id="ARBA00010617"/>
    </source>
</evidence>
<dbReference type="GO" id="GO:0016705">
    <property type="term" value="F:oxidoreductase activity, acting on paired donors, with incorporation or reduction of molecular oxygen"/>
    <property type="evidence" value="ECO:0007669"/>
    <property type="project" value="InterPro"/>
</dbReference>
<gene>
    <name evidence="8" type="ORF">CT0861_06585</name>
</gene>
<keyword evidence="4 6" id="KW-0479">Metal-binding</keyword>
<dbReference type="PANTHER" id="PTHR24305:SF232">
    <property type="entry name" value="P450, PUTATIVE (EUROFUNG)-RELATED"/>
    <property type="match status" value="1"/>
</dbReference>
<dbReference type="InterPro" id="IPR017972">
    <property type="entry name" value="Cyt_P450_CS"/>
</dbReference>
<reference evidence="8 9" key="1">
    <citation type="submission" date="2015-06" db="EMBL/GenBank/DDBJ databases">
        <title>Survival trade-offs in plant roots during colonization by closely related pathogenic and mutualistic fungi.</title>
        <authorList>
            <person name="Hacquard S."/>
            <person name="Kracher B."/>
            <person name="Hiruma K."/>
            <person name="Weinman A."/>
            <person name="Muench P."/>
            <person name="Garrido Oter R."/>
            <person name="Ver Loren van Themaat E."/>
            <person name="Dallerey J.-F."/>
            <person name="Damm U."/>
            <person name="Henrissat B."/>
            <person name="Lespinet O."/>
            <person name="Thon M."/>
            <person name="Kemen E."/>
            <person name="McHardy A.C."/>
            <person name="Schulze-Lefert P."/>
            <person name="O'Connell R.J."/>
        </authorList>
    </citation>
    <scope>NUCLEOTIDE SEQUENCE [LARGE SCALE GENOMIC DNA]</scope>
    <source>
        <strain evidence="8 9">0861</strain>
    </source>
</reference>
<dbReference type="GO" id="GO:0020037">
    <property type="term" value="F:heme binding"/>
    <property type="evidence" value="ECO:0007669"/>
    <property type="project" value="InterPro"/>
</dbReference>
<dbReference type="GO" id="GO:0005506">
    <property type="term" value="F:iron ion binding"/>
    <property type="evidence" value="ECO:0007669"/>
    <property type="project" value="InterPro"/>
</dbReference>
<keyword evidence="7" id="KW-0560">Oxidoreductase</keyword>
<evidence type="ECO:0000313" key="9">
    <source>
        <dbReference type="Proteomes" id="UP000076552"/>
    </source>
</evidence>
<dbReference type="Gene3D" id="1.10.630.10">
    <property type="entry name" value="Cytochrome P450"/>
    <property type="match status" value="1"/>
</dbReference>
<dbReference type="GO" id="GO:0004497">
    <property type="term" value="F:monooxygenase activity"/>
    <property type="evidence" value="ECO:0007669"/>
    <property type="project" value="UniProtKB-KW"/>
</dbReference>
<name>A0A166R5U3_9PEZI</name>
<proteinExistence type="inferred from homology"/>
<keyword evidence="9" id="KW-1185">Reference proteome</keyword>
<dbReference type="PRINTS" id="PR00385">
    <property type="entry name" value="P450"/>
</dbReference>
<evidence type="ECO:0000256" key="7">
    <source>
        <dbReference type="RuleBase" id="RU000461"/>
    </source>
</evidence>
<accession>A0A166R5U3</accession>
<keyword evidence="5 6" id="KW-0408">Iron</keyword>
<dbReference type="STRING" id="708197.A0A166R5U3"/>
<dbReference type="InterPro" id="IPR036396">
    <property type="entry name" value="Cyt_P450_sf"/>
</dbReference>
<dbReference type="EMBL" id="LFIV01000119">
    <property type="protein sequence ID" value="KZL68805.1"/>
    <property type="molecule type" value="Genomic_DNA"/>
</dbReference>
<dbReference type="Proteomes" id="UP000076552">
    <property type="component" value="Unassembled WGS sequence"/>
</dbReference>
<evidence type="ECO:0000256" key="4">
    <source>
        <dbReference type="ARBA" id="ARBA00022723"/>
    </source>
</evidence>
<comment type="caution">
    <text evidence="8">The sequence shown here is derived from an EMBL/GenBank/DDBJ whole genome shotgun (WGS) entry which is preliminary data.</text>
</comment>
<dbReference type="AlphaFoldDB" id="A0A166R5U3"/>
<evidence type="ECO:0000256" key="1">
    <source>
        <dbReference type="ARBA" id="ARBA00001971"/>
    </source>
</evidence>
<dbReference type="OrthoDB" id="1470350at2759"/>
<dbReference type="Pfam" id="PF00067">
    <property type="entry name" value="p450"/>
    <property type="match status" value="2"/>
</dbReference>
<evidence type="ECO:0000256" key="6">
    <source>
        <dbReference type="PIRSR" id="PIRSR602401-1"/>
    </source>
</evidence>
<keyword evidence="3 6" id="KW-0349">Heme</keyword>
<dbReference type="PRINTS" id="PR00463">
    <property type="entry name" value="EP450I"/>
</dbReference>
<evidence type="ECO:0000313" key="8">
    <source>
        <dbReference type="EMBL" id="KZL68805.1"/>
    </source>
</evidence>
<protein>
    <submittedName>
        <fullName evidence="8">Cytochrome P450 monooxygenase</fullName>
    </submittedName>
</protein>